<evidence type="ECO:0000313" key="2">
    <source>
        <dbReference type="EMBL" id="MFB2835012.1"/>
    </source>
</evidence>
<comment type="caution">
    <text evidence="2">The sequence shown here is derived from an EMBL/GenBank/DDBJ whole genome shotgun (WGS) entry which is preliminary data.</text>
</comment>
<dbReference type="InterPro" id="IPR036388">
    <property type="entry name" value="WH-like_DNA-bd_sf"/>
</dbReference>
<feature type="non-terminal residue" evidence="2">
    <location>
        <position position="1"/>
    </location>
</feature>
<proteinExistence type="predicted"/>
<protein>
    <submittedName>
        <fullName evidence="2">DUF433 domain-containing protein</fullName>
    </submittedName>
</protein>
<keyword evidence="3" id="KW-1185">Reference proteome</keyword>
<feature type="domain" description="Putative antitoxin VapB45-like DNA-binding HTH" evidence="1">
    <location>
        <begin position="16"/>
        <end position="93"/>
    </location>
</feature>
<name>A0ABV4WIU8_9CYAN</name>
<dbReference type="EMBL" id="JBHFNT010000081">
    <property type="protein sequence ID" value="MFB2835012.1"/>
    <property type="molecule type" value="Genomic_DNA"/>
</dbReference>
<dbReference type="InterPro" id="IPR007367">
    <property type="entry name" value="DUF433"/>
</dbReference>
<gene>
    <name evidence="2" type="ORF">ACE1CA_10810</name>
</gene>
<dbReference type="InterPro" id="IPR009057">
    <property type="entry name" value="Homeodomain-like_sf"/>
</dbReference>
<sequence>FRMKATYQELDFRNLPRYSITEASRYLLIPVGTLRSWIHGRSYPTVGGKRYFQPLINLPDMEVKQLSFINLVEAHVLRAIRKEIRLDQVRTALNYIEQRFNVPHPLARIEFQTDGVDLFVNLVGYLVNGSQPGQVEMQKVIENLRDLPPSPWYQRSNIQLKMQTVLENLLRRIEWDENGVAIKLFPFIRSTESLTEESPKTLVIDPRISFGRPVLVGTEIPTAMLAQRYKAGESIDNLAEDYGFDRLQVEEAIRCELSLYQAA</sequence>
<evidence type="ECO:0000313" key="3">
    <source>
        <dbReference type="Proteomes" id="UP001576780"/>
    </source>
</evidence>
<dbReference type="Gene3D" id="1.10.10.10">
    <property type="entry name" value="Winged helix-like DNA-binding domain superfamily/Winged helix DNA-binding domain"/>
    <property type="match status" value="1"/>
</dbReference>
<dbReference type="InterPro" id="IPR048708">
    <property type="entry name" value="VapB45-like_HTH"/>
</dbReference>
<dbReference type="Pfam" id="PF04255">
    <property type="entry name" value="DUF433"/>
    <property type="match status" value="1"/>
</dbReference>
<dbReference type="RefSeq" id="WP_413277438.1">
    <property type="nucleotide sequence ID" value="NZ_JBHFNT010000081.1"/>
</dbReference>
<evidence type="ECO:0000259" key="1">
    <source>
        <dbReference type="Pfam" id="PF21321"/>
    </source>
</evidence>
<accession>A0ABV4WIU8</accession>
<dbReference type="SUPFAM" id="SSF46689">
    <property type="entry name" value="Homeodomain-like"/>
    <property type="match status" value="1"/>
</dbReference>
<reference evidence="2 3" key="1">
    <citation type="submission" date="2024-09" db="EMBL/GenBank/DDBJ databases">
        <title>Floridaenema gen nov. (Aerosakkonemataceae, Aerosakkonematales ord. nov., Cyanobacteria) from benthic tropical and subtropical fresh waters, with the description of four new species.</title>
        <authorList>
            <person name="Moretto J.A."/>
            <person name="Berthold D.E."/>
            <person name="Lefler F.W."/>
            <person name="Huang I.-S."/>
            <person name="Laughinghouse H. IV."/>
        </authorList>
    </citation>
    <scope>NUCLEOTIDE SEQUENCE [LARGE SCALE GENOMIC DNA]</scope>
    <source>
        <strain evidence="2 3">BLCC-F167</strain>
    </source>
</reference>
<dbReference type="Pfam" id="PF21321">
    <property type="entry name" value="HTH_66"/>
    <property type="match status" value="1"/>
</dbReference>
<organism evidence="2 3">
    <name type="scientific">Floridaenema evergladense BLCC-F167</name>
    <dbReference type="NCBI Taxonomy" id="3153639"/>
    <lineage>
        <taxon>Bacteria</taxon>
        <taxon>Bacillati</taxon>
        <taxon>Cyanobacteriota</taxon>
        <taxon>Cyanophyceae</taxon>
        <taxon>Oscillatoriophycideae</taxon>
        <taxon>Aerosakkonematales</taxon>
        <taxon>Aerosakkonemataceae</taxon>
        <taxon>Floridanema</taxon>
        <taxon>Floridanema evergladense</taxon>
    </lineage>
</organism>
<dbReference type="Proteomes" id="UP001576780">
    <property type="component" value="Unassembled WGS sequence"/>
</dbReference>